<keyword evidence="1 3" id="KW-0808">Transferase</keyword>
<protein>
    <submittedName>
        <fullName evidence="3">Glycosyltransferase family 4 protein</fullName>
    </submittedName>
</protein>
<dbReference type="Proteomes" id="UP000585050">
    <property type="component" value="Unassembled WGS sequence"/>
</dbReference>
<dbReference type="Gene3D" id="3.40.50.2000">
    <property type="entry name" value="Glycogen Phosphorylase B"/>
    <property type="match status" value="2"/>
</dbReference>
<dbReference type="SUPFAM" id="SSF53756">
    <property type="entry name" value="UDP-Glycosyltransferase/glycogen phosphorylase"/>
    <property type="match status" value="1"/>
</dbReference>
<accession>A0A7X8XY66</accession>
<feature type="domain" description="Glycosyl transferase family 1" evidence="2">
    <location>
        <begin position="202"/>
        <end position="350"/>
    </location>
</feature>
<comment type="caution">
    <text evidence="3">The sequence shown here is derived from an EMBL/GenBank/DDBJ whole genome shotgun (WGS) entry which is preliminary data.</text>
</comment>
<keyword evidence="4" id="KW-1185">Reference proteome</keyword>
<dbReference type="PANTHER" id="PTHR46401:SF2">
    <property type="entry name" value="GLYCOSYLTRANSFERASE WBBK-RELATED"/>
    <property type="match status" value="1"/>
</dbReference>
<gene>
    <name evidence="3" type="ORF">HGP29_22220</name>
</gene>
<evidence type="ECO:0000313" key="4">
    <source>
        <dbReference type="Proteomes" id="UP000585050"/>
    </source>
</evidence>
<evidence type="ECO:0000259" key="2">
    <source>
        <dbReference type="Pfam" id="PF00534"/>
    </source>
</evidence>
<proteinExistence type="predicted"/>
<evidence type="ECO:0000256" key="1">
    <source>
        <dbReference type="ARBA" id="ARBA00022679"/>
    </source>
</evidence>
<dbReference type="RefSeq" id="WP_168884638.1">
    <property type="nucleotide sequence ID" value="NZ_JABAIL010000008.1"/>
</dbReference>
<reference evidence="3 4" key="1">
    <citation type="submission" date="2020-04" db="EMBL/GenBank/DDBJ databases">
        <title>Flammeovirga sp. SR4, a novel species isolated from seawater.</title>
        <authorList>
            <person name="Wang X."/>
        </authorList>
    </citation>
    <scope>NUCLEOTIDE SEQUENCE [LARGE SCALE GENOMIC DNA]</scope>
    <source>
        <strain evidence="3 4">SR4</strain>
    </source>
</reference>
<evidence type="ECO:0000313" key="3">
    <source>
        <dbReference type="EMBL" id="NLR93934.1"/>
    </source>
</evidence>
<name>A0A7X8XY66_9BACT</name>
<organism evidence="3 4">
    <name type="scientific">Flammeovirga agarivorans</name>
    <dbReference type="NCBI Taxonomy" id="2726742"/>
    <lineage>
        <taxon>Bacteria</taxon>
        <taxon>Pseudomonadati</taxon>
        <taxon>Bacteroidota</taxon>
        <taxon>Cytophagia</taxon>
        <taxon>Cytophagales</taxon>
        <taxon>Flammeovirgaceae</taxon>
        <taxon>Flammeovirga</taxon>
    </lineage>
</organism>
<dbReference type="InterPro" id="IPR001296">
    <property type="entry name" value="Glyco_trans_1"/>
</dbReference>
<dbReference type="Pfam" id="PF00534">
    <property type="entry name" value="Glycos_transf_1"/>
    <property type="match status" value="1"/>
</dbReference>
<dbReference type="EMBL" id="JABAIL010000008">
    <property type="protein sequence ID" value="NLR93934.1"/>
    <property type="molecule type" value="Genomic_DNA"/>
</dbReference>
<dbReference type="PANTHER" id="PTHR46401">
    <property type="entry name" value="GLYCOSYLTRANSFERASE WBBK-RELATED"/>
    <property type="match status" value="1"/>
</dbReference>
<dbReference type="GO" id="GO:0016757">
    <property type="term" value="F:glycosyltransferase activity"/>
    <property type="evidence" value="ECO:0007669"/>
    <property type="project" value="InterPro"/>
</dbReference>
<dbReference type="GO" id="GO:0009103">
    <property type="term" value="P:lipopolysaccharide biosynthetic process"/>
    <property type="evidence" value="ECO:0007669"/>
    <property type="project" value="TreeGrafter"/>
</dbReference>
<dbReference type="AlphaFoldDB" id="A0A7X8XY66"/>
<sequence length="379" mass="43531">MPNSILFILETPLNQKSIKANLIQTLQMCKAYRDNNYDVTLLMPTTHSNEKSEEVINNIMPDAKGVKYIFSEFNSKFKFSQSLDRFTSLKKSISFTYDYYYTRSYFISQYIMRKGGQLIYESHNAYFTKHKFFNKLMTSHMKKLMKKDNFKLFVTISDSLKNYWVDQTLNSSQIVALHDGAEPISDNIVVPEHLTSFFEEIGDRKIVLYAGSLYADRKVDRVIELARRSPEAYFVVVGGNPKEVEGLKAQAKGVENVKFLGKIEHKYISYMLTKADILLAIWSYDVPTMNYCSPLKVFEYMSAGKLIVAEGYLPILEVLKDQENALIAQPEDIDHLSSAIQSAIDNPQLMEIGVNNPALLEKKYTWDVRVKEIIKTLAA</sequence>